<dbReference type="InterPro" id="IPR036890">
    <property type="entry name" value="HATPase_C_sf"/>
</dbReference>
<dbReference type="InterPro" id="IPR003594">
    <property type="entry name" value="HATPase_dom"/>
</dbReference>
<dbReference type="CDD" id="cd00082">
    <property type="entry name" value="HisKA"/>
    <property type="match status" value="1"/>
</dbReference>
<evidence type="ECO:0000256" key="2">
    <source>
        <dbReference type="ARBA" id="ARBA00004651"/>
    </source>
</evidence>
<dbReference type="InterPro" id="IPR003661">
    <property type="entry name" value="HisK_dim/P_dom"/>
</dbReference>
<dbReference type="EMBL" id="CP112887">
    <property type="protein sequence ID" value="WBW59275.1"/>
    <property type="molecule type" value="Genomic_DNA"/>
</dbReference>
<dbReference type="Gene3D" id="1.10.287.130">
    <property type="match status" value="1"/>
</dbReference>
<comment type="catalytic activity">
    <reaction evidence="1">
        <text>ATP + protein L-histidine = ADP + protein N-phospho-L-histidine.</text>
        <dbReference type="EC" id="2.7.13.3"/>
    </reaction>
</comment>
<dbReference type="SMART" id="SM00388">
    <property type="entry name" value="HisKA"/>
    <property type="match status" value="1"/>
</dbReference>
<accession>A0AAJ5QPP8</accession>
<dbReference type="PRINTS" id="PR00344">
    <property type="entry name" value="BCTRLSENSOR"/>
</dbReference>
<sequence length="621" mass="69749">MKITSLAASGKQWLLNKKNQLLWFLLALALGGILWFSYYSFRVDFRSQTDILNAHLYQQGQELTFDISRYEFIPLSLSFDNSITESLKDTAGSRASEDINSRLKILQSRIGAQAIFVVNNQGNIVFSSDAQAPDSLIGHNVKYRPYFQRVKAGITDHYFAVGTTHDIPGYYQSNGYFSGKEKLGVVVVKVDINDLLKNVQPGQENILLDQAGVIVSTQHSAWLYHSLTPLPAPTLREANKEHKYLSTNIPSLSFKRIRAINARTDEVFIDGTRYIMVRQYLPKIDMTLATLSPVSLLYKNIAVRIALGTAVLIFIVISVFILAQRNQIIHLRLKNQQALREAYNSLEELVRQRTQELEAQRYELEVALRQRIASEEALLNMQKELVRSEKLAVIGQLSAGLAHEINQPLSAIGIMAANAVRFLAIGEYDEAKANLERISRLVDFIGRISNQLRSFSRNTDDAIKRVLVAGSIDNAMLLLGHRFKEHASQFVRHPPSRNLYCLCNGVRLEQVLVNIISNALDAIKEQHRERRVSVQWYQQGNDVVIAIADNGPGIPVSIIEHIFEPFFTTKKNRGLGLGLAISADIIRSYGGSISVESQESGAKFTLRLPAAPEIKPENKHD</sequence>
<evidence type="ECO:0000256" key="13">
    <source>
        <dbReference type="SAM" id="Phobius"/>
    </source>
</evidence>
<dbReference type="InterPro" id="IPR004358">
    <property type="entry name" value="Sig_transdc_His_kin-like_C"/>
</dbReference>
<keyword evidence="11 13" id="KW-1133">Transmembrane helix</keyword>
<evidence type="ECO:0000313" key="16">
    <source>
        <dbReference type="Proteomes" id="UP001210130"/>
    </source>
</evidence>
<evidence type="ECO:0000259" key="14">
    <source>
        <dbReference type="PROSITE" id="PS50109"/>
    </source>
</evidence>
<evidence type="ECO:0000256" key="3">
    <source>
        <dbReference type="ARBA" id="ARBA00012438"/>
    </source>
</evidence>
<evidence type="ECO:0000313" key="15">
    <source>
        <dbReference type="EMBL" id="WBW59275.1"/>
    </source>
</evidence>
<dbReference type="InterPro" id="IPR017055">
    <property type="entry name" value="Sig_transdc_His_kinase_DctB"/>
</dbReference>
<dbReference type="SUPFAM" id="SSF103190">
    <property type="entry name" value="Sensory domain-like"/>
    <property type="match status" value="1"/>
</dbReference>
<evidence type="ECO:0000256" key="12">
    <source>
        <dbReference type="ARBA" id="ARBA00023012"/>
    </source>
</evidence>
<name>A0AAJ5QPP8_9ENTR</name>
<reference evidence="15 16" key="1">
    <citation type="journal article" date="2023" name="Microbiol. Resour. Announc.">
        <title>Complete Genome Sequence of the First Colistin-Resistant Raoultella electrica Strain.</title>
        <authorList>
            <person name="Aldeia C."/>
            <person name="Campos-Madueno E.I."/>
            <person name="Sendi P."/>
            <person name="Endimiani A."/>
        </authorList>
    </citation>
    <scope>NUCLEOTIDE SEQUENCE [LARGE SCALE GENOMIC DNA]</scope>
    <source>
        <strain evidence="15 16">S2-IND-01-C</strain>
    </source>
</reference>
<dbReference type="Pfam" id="PF02518">
    <property type="entry name" value="HATPase_c"/>
    <property type="match status" value="1"/>
</dbReference>
<dbReference type="Proteomes" id="UP001210130">
    <property type="component" value="Chromosome"/>
</dbReference>
<feature type="transmembrane region" description="Helical" evidence="13">
    <location>
        <begin position="21"/>
        <end position="41"/>
    </location>
</feature>
<dbReference type="InterPro" id="IPR036097">
    <property type="entry name" value="HisK_dim/P_sf"/>
</dbReference>
<organism evidence="15 16">
    <name type="scientific">Klebsiella electrica</name>
    <dbReference type="NCBI Taxonomy" id="1259973"/>
    <lineage>
        <taxon>Bacteria</taxon>
        <taxon>Pseudomonadati</taxon>
        <taxon>Pseudomonadota</taxon>
        <taxon>Gammaproteobacteria</taxon>
        <taxon>Enterobacterales</taxon>
        <taxon>Enterobacteriaceae</taxon>
        <taxon>Klebsiella/Raoultella group</taxon>
        <taxon>Klebsiella</taxon>
    </lineage>
</organism>
<dbReference type="EC" id="2.7.13.3" evidence="3"/>
<keyword evidence="16" id="KW-1185">Reference proteome</keyword>
<evidence type="ECO:0000256" key="4">
    <source>
        <dbReference type="ARBA" id="ARBA00022475"/>
    </source>
</evidence>
<keyword evidence="9" id="KW-0418">Kinase</keyword>
<evidence type="ECO:0000256" key="9">
    <source>
        <dbReference type="ARBA" id="ARBA00022777"/>
    </source>
</evidence>
<dbReference type="GO" id="GO:0005524">
    <property type="term" value="F:ATP binding"/>
    <property type="evidence" value="ECO:0007669"/>
    <property type="project" value="UniProtKB-KW"/>
</dbReference>
<evidence type="ECO:0000256" key="1">
    <source>
        <dbReference type="ARBA" id="ARBA00000085"/>
    </source>
</evidence>
<dbReference type="Gene3D" id="3.30.450.20">
    <property type="entry name" value="PAS domain"/>
    <property type="match status" value="2"/>
</dbReference>
<keyword evidence="8" id="KW-0547">Nucleotide-binding</keyword>
<dbReference type="PROSITE" id="PS50109">
    <property type="entry name" value="HIS_KIN"/>
    <property type="match status" value="1"/>
</dbReference>
<dbReference type="SMART" id="SM00387">
    <property type="entry name" value="HATPase_c"/>
    <property type="match status" value="1"/>
</dbReference>
<dbReference type="PIRSF" id="PIRSF036431">
    <property type="entry name" value="STHK_DctB"/>
    <property type="match status" value="1"/>
</dbReference>
<keyword evidence="4" id="KW-1003">Cell membrane</keyword>
<feature type="transmembrane region" description="Helical" evidence="13">
    <location>
        <begin position="301"/>
        <end position="323"/>
    </location>
</feature>
<comment type="subcellular location">
    <subcellularLocation>
        <location evidence="2">Cell membrane</location>
        <topology evidence="2">Multi-pass membrane protein</topology>
    </subcellularLocation>
</comment>
<protein>
    <recommendedName>
        <fullName evidence="3">histidine kinase</fullName>
        <ecNumber evidence="3">2.7.13.3</ecNumber>
    </recommendedName>
</protein>
<dbReference type="RefSeq" id="WP_271206993.1">
    <property type="nucleotide sequence ID" value="NZ_CP112887.1"/>
</dbReference>
<dbReference type="PANTHER" id="PTHR43065:SF46">
    <property type="entry name" value="C4-DICARBOXYLATE TRANSPORT SENSOR PROTEIN DCTB"/>
    <property type="match status" value="1"/>
</dbReference>
<dbReference type="GO" id="GO:0000155">
    <property type="term" value="F:phosphorelay sensor kinase activity"/>
    <property type="evidence" value="ECO:0007669"/>
    <property type="project" value="InterPro"/>
</dbReference>
<keyword evidence="10 15" id="KW-0067">ATP-binding</keyword>
<keyword evidence="13" id="KW-0472">Membrane</keyword>
<keyword evidence="12" id="KW-0902">Two-component regulatory system</keyword>
<feature type="domain" description="Histidine kinase" evidence="14">
    <location>
        <begin position="400"/>
        <end position="612"/>
    </location>
</feature>
<evidence type="ECO:0000256" key="5">
    <source>
        <dbReference type="ARBA" id="ARBA00022553"/>
    </source>
</evidence>
<dbReference type="AlphaFoldDB" id="A0AAJ5QPP8"/>
<evidence type="ECO:0000256" key="8">
    <source>
        <dbReference type="ARBA" id="ARBA00022741"/>
    </source>
</evidence>
<dbReference type="SUPFAM" id="SSF55874">
    <property type="entry name" value="ATPase domain of HSP90 chaperone/DNA topoisomerase II/histidine kinase"/>
    <property type="match status" value="1"/>
</dbReference>
<evidence type="ECO:0000256" key="6">
    <source>
        <dbReference type="ARBA" id="ARBA00022679"/>
    </source>
</evidence>
<evidence type="ECO:0000256" key="11">
    <source>
        <dbReference type="ARBA" id="ARBA00022989"/>
    </source>
</evidence>
<gene>
    <name evidence="15" type="ORF">OR613_14600</name>
</gene>
<keyword evidence="7 13" id="KW-0812">Transmembrane</keyword>
<keyword evidence="5" id="KW-0597">Phosphoprotein</keyword>
<keyword evidence="6" id="KW-0808">Transferase</keyword>
<evidence type="ECO:0000256" key="7">
    <source>
        <dbReference type="ARBA" id="ARBA00022692"/>
    </source>
</evidence>
<dbReference type="SUPFAM" id="SSF47384">
    <property type="entry name" value="Homodimeric domain of signal transducing histidine kinase"/>
    <property type="match status" value="1"/>
</dbReference>
<evidence type="ECO:0000256" key="10">
    <source>
        <dbReference type="ARBA" id="ARBA00022840"/>
    </source>
</evidence>
<dbReference type="PANTHER" id="PTHR43065">
    <property type="entry name" value="SENSOR HISTIDINE KINASE"/>
    <property type="match status" value="1"/>
</dbReference>
<dbReference type="InterPro" id="IPR029151">
    <property type="entry name" value="Sensor-like_sf"/>
</dbReference>
<dbReference type="Gene3D" id="3.30.565.10">
    <property type="entry name" value="Histidine kinase-like ATPase, C-terminal domain"/>
    <property type="match status" value="1"/>
</dbReference>
<dbReference type="InterPro" id="IPR005467">
    <property type="entry name" value="His_kinase_dom"/>
</dbReference>
<dbReference type="GO" id="GO:0005886">
    <property type="term" value="C:plasma membrane"/>
    <property type="evidence" value="ECO:0007669"/>
    <property type="project" value="UniProtKB-SubCell"/>
</dbReference>
<proteinExistence type="predicted"/>